<dbReference type="RefSeq" id="WP_254088749.1">
    <property type="nucleotide sequence ID" value="NZ_JAHESC010000003.1"/>
</dbReference>
<gene>
    <name evidence="10" type="ORF">KK078_02970</name>
</gene>
<accession>A0AAP2D5M9</accession>
<dbReference type="SMART" id="SM00388">
    <property type="entry name" value="HisKA"/>
    <property type="match status" value="1"/>
</dbReference>
<dbReference type="InterPro" id="IPR003594">
    <property type="entry name" value="HATPase_dom"/>
</dbReference>
<dbReference type="InterPro" id="IPR004358">
    <property type="entry name" value="Sig_transdc_His_kin-like_C"/>
</dbReference>
<evidence type="ECO:0000256" key="6">
    <source>
        <dbReference type="ARBA" id="ARBA00022777"/>
    </source>
</evidence>
<dbReference type="PROSITE" id="PS50109">
    <property type="entry name" value="HIS_KIN"/>
    <property type="match status" value="1"/>
</dbReference>
<evidence type="ECO:0000256" key="7">
    <source>
        <dbReference type="ARBA" id="ARBA00022840"/>
    </source>
</evidence>
<feature type="domain" description="Histidine kinase" evidence="9">
    <location>
        <begin position="156"/>
        <end position="365"/>
    </location>
</feature>
<comment type="caution">
    <text evidence="10">The sequence shown here is derived from an EMBL/GenBank/DDBJ whole genome shotgun (WGS) entry which is preliminary data.</text>
</comment>
<organism evidence="10 11">
    <name type="scientific">Dawidia soli</name>
    <dbReference type="NCBI Taxonomy" id="2782352"/>
    <lineage>
        <taxon>Bacteria</taxon>
        <taxon>Pseudomonadati</taxon>
        <taxon>Bacteroidota</taxon>
        <taxon>Cytophagia</taxon>
        <taxon>Cytophagales</taxon>
        <taxon>Chryseotaleaceae</taxon>
        <taxon>Dawidia</taxon>
    </lineage>
</organism>
<evidence type="ECO:0000256" key="2">
    <source>
        <dbReference type="ARBA" id="ARBA00012438"/>
    </source>
</evidence>
<dbReference type="PANTHER" id="PTHR43065:SF46">
    <property type="entry name" value="C4-DICARBOXYLATE TRANSPORT SENSOR PROTEIN DCTB"/>
    <property type="match status" value="1"/>
</dbReference>
<sequence length="369" mass="41622">MNSDESKLQERVKELNCLYELSRIAWEAKNDRDVIIEKTLGILPAAMQHPDLAEASISVSSQTYSTRRFERSEIVMKASLSFDRQNFGTIRIGYRRPSSKHERIAFLPEEKNLLNTVARELSLVIHRASIEEERNKLQLQLQHVERLAFVGELSAGIAHELNEPLGRVLGFAQLIKKAGSLNEQQTEDLERIIKASLYSREIIKKLMIFSRQMPQQITKVNLNDIVENILYFIDVRFQSRGIRIVKELEPSLPEVPADEVQMSQVLVNLITNSVYAMPEGGNIFVSTKSKDQSVSLIVKDTGTGMTPAVKNKIFEPFFTTKPVGQGTGLGLSVVQGIVESHNGQIIVNTAIGKGTKFEIRLPVKQRKKR</sequence>
<dbReference type="Proteomes" id="UP001319180">
    <property type="component" value="Unassembled WGS sequence"/>
</dbReference>
<evidence type="ECO:0000256" key="5">
    <source>
        <dbReference type="ARBA" id="ARBA00022741"/>
    </source>
</evidence>
<evidence type="ECO:0000256" key="8">
    <source>
        <dbReference type="ARBA" id="ARBA00023012"/>
    </source>
</evidence>
<keyword evidence="11" id="KW-1185">Reference proteome</keyword>
<evidence type="ECO:0000259" key="9">
    <source>
        <dbReference type="PROSITE" id="PS50109"/>
    </source>
</evidence>
<comment type="catalytic activity">
    <reaction evidence="1">
        <text>ATP + protein L-histidine = ADP + protein N-phospho-L-histidine.</text>
        <dbReference type="EC" id="2.7.13.3"/>
    </reaction>
</comment>
<dbReference type="InterPro" id="IPR036890">
    <property type="entry name" value="HATPase_C_sf"/>
</dbReference>
<dbReference type="GO" id="GO:0000155">
    <property type="term" value="F:phosphorelay sensor kinase activity"/>
    <property type="evidence" value="ECO:0007669"/>
    <property type="project" value="InterPro"/>
</dbReference>
<keyword evidence="4" id="KW-0808">Transferase</keyword>
<name>A0AAP2D5M9_9BACT</name>
<evidence type="ECO:0000256" key="4">
    <source>
        <dbReference type="ARBA" id="ARBA00022679"/>
    </source>
</evidence>
<dbReference type="InterPro" id="IPR003661">
    <property type="entry name" value="HisK_dim/P_dom"/>
</dbReference>
<reference evidence="10 11" key="1">
    <citation type="submission" date="2021-05" db="EMBL/GenBank/DDBJ databases">
        <title>A Polyphasic approach of four new species of the genus Ohtaekwangia: Ohtaekwangia histidinii sp. nov., Ohtaekwangia cretensis sp. nov., Ohtaekwangia indiensis sp. nov., Ohtaekwangia reichenbachii sp. nov. from diverse environment.</title>
        <authorList>
            <person name="Octaviana S."/>
        </authorList>
    </citation>
    <scope>NUCLEOTIDE SEQUENCE [LARGE SCALE GENOMIC DNA]</scope>
    <source>
        <strain evidence="10 11">PWU37</strain>
    </source>
</reference>
<dbReference type="AlphaFoldDB" id="A0AAP2D5M9"/>
<protein>
    <recommendedName>
        <fullName evidence="2">histidine kinase</fullName>
        <ecNumber evidence="2">2.7.13.3</ecNumber>
    </recommendedName>
</protein>
<dbReference type="SUPFAM" id="SSF47384">
    <property type="entry name" value="Homodimeric domain of signal transducing histidine kinase"/>
    <property type="match status" value="1"/>
</dbReference>
<proteinExistence type="predicted"/>
<evidence type="ECO:0000313" key="10">
    <source>
        <dbReference type="EMBL" id="MBT1685499.1"/>
    </source>
</evidence>
<keyword evidence="7" id="KW-0067">ATP-binding</keyword>
<evidence type="ECO:0000256" key="1">
    <source>
        <dbReference type="ARBA" id="ARBA00000085"/>
    </source>
</evidence>
<keyword evidence="5" id="KW-0547">Nucleotide-binding</keyword>
<keyword evidence="3" id="KW-0597">Phosphoprotein</keyword>
<dbReference type="PANTHER" id="PTHR43065">
    <property type="entry name" value="SENSOR HISTIDINE KINASE"/>
    <property type="match status" value="1"/>
</dbReference>
<dbReference type="SMART" id="SM00387">
    <property type="entry name" value="HATPase_c"/>
    <property type="match status" value="1"/>
</dbReference>
<dbReference type="EC" id="2.7.13.3" evidence="2"/>
<keyword evidence="8" id="KW-0902">Two-component regulatory system</keyword>
<dbReference type="EMBL" id="JAHESC010000003">
    <property type="protein sequence ID" value="MBT1685499.1"/>
    <property type="molecule type" value="Genomic_DNA"/>
</dbReference>
<dbReference type="GO" id="GO:0005524">
    <property type="term" value="F:ATP binding"/>
    <property type="evidence" value="ECO:0007669"/>
    <property type="project" value="UniProtKB-KW"/>
</dbReference>
<dbReference type="Gene3D" id="3.30.565.10">
    <property type="entry name" value="Histidine kinase-like ATPase, C-terminal domain"/>
    <property type="match status" value="1"/>
</dbReference>
<dbReference type="Gene3D" id="1.10.287.130">
    <property type="match status" value="1"/>
</dbReference>
<evidence type="ECO:0000313" key="11">
    <source>
        <dbReference type="Proteomes" id="UP001319180"/>
    </source>
</evidence>
<dbReference type="InterPro" id="IPR005467">
    <property type="entry name" value="His_kinase_dom"/>
</dbReference>
<keyword evidence="6" id="KW-0418">Kinase</keyword>
<dbReference type="CDD" id="cd00082">
    <property type="entry name" value="HisKA"/>
    <property type="match status" value="1"/>
</dbReference>
<evidence type="ECO:0000256" key="3">
    <source>
        <dbReference type="ARBA" id="ARBA00022553"/>
    </source>
</evidence>
<dbReference type="Pfam" id="PF02518">
    <property type="entry name" value="HATPase_c"/>
    <property type="match status" value="1"/>
</dbReference>
<dbReference type="InterPro" id="IPR036097">
    <property type="entry name" value="HisK_dim/P_sf"/>
</dbReference>
<dbReference type="SUPFAM" id="SSF55874">
    <property type="entry name" value="ATPase domain of HSP90 chaperone/DNA topoisomerase II/histidine kinase"/>
    <property type="match status" value="1"/>
</dbReference>
<dbReference type="Pfam" id="PF00512">
    <property type="entry name" value="HisKA"/>
    <property type="match status" value="1"/>
</dbReference>
<dbReference type="PRINTS" id="PR00344">
    <property type="entry name" value="BCTRLSENSOR"/>
</dbReference>